<feature type="region of interest" description="Disordered" evidence="1">
    <location>
        <begin position="272"/>
        <end position="321"/>
    </location>
</feature>
<proteinExistence type="predicted"/>
<feature type="compositionally biased region" description="Basic and acidic residues" evidence="1">
    <location>
        <begin position="272"/>
        <end position="281"/>
    </location>
</feature>
<feature type="compositionally biased region" description="Gly residues" evidence="1">
    <location>
        <begin position="285"/>
        <end position="315"/>
    </location>
</feature>
<organism evidence="2 3">
    <name type="scientific">Tanacetum coccineum</name>
    <dbReference type="NCBI Taxonomy" id="301880"/>
    <lineage>
        <taxon>Eukaryota</taxon>
        <taxon>Viridiplantae</taxon>
        <taxon>Streptophyta</taxon>
        <taxon>Embryophyta</taxon>
        <taxon>Tracheophyta</taxon>
        <taxon>Spermatophyta</taxon>
        <taxon>Magnoliopsida</taxon>
        <taxon>eudicotyledons</taxon>
        <taxon>Gunneridae</taxon>
        <taxon>Pentapetalae</taxon>
        <taxon>asterids</taxon>
        <taxon>campanulids</taxon>
        <taxon>Asterales</taxon>
        <taxon>Asteraceae</taxon>
        <taxon>Asteroideae</taxon>
        <taxon>Anthemideae</taxon>
        <taxon>Anthemidinae</taxon>
        <taxon>Tanacetum</taxon>
    </lineage>
</organism>
<sequence length="321" mass="33882">MMTARKRVGPLPTHRLAVRHSVDYSSLDHFSSNDSLRDSSLSSSSETSSDSSVDASSDSASSHSLPVSPSGIRSSHKLCSLVPSIPCLSAAVTETPSYSSSFVSPYLRLSRSPVASVLLLLHVPGALSLACADPLPPPKRIRSSNDVTDSEVVIEACFDFADIIRGSGVDVRVEAVTVTRDDVETSARGMVIVSKDGDTPPVVPEVITEPAQEGAVEGTYDTLGDLVQRIMPNTRSGASRKHKGVNEQIDRRMARALRARDAARNLEPLIGDKGEQEEVVRNRGNGNGGNRNRGNGNRGANGNGNGNGGGNGYNFGGFMPA</sequence>
<comment type="caution">
    <text evidence="2">The sequence shown here is derived from an EMBL/GenBank/DDBJ whole genome shotgun (WGS) entry which is preliminary data.</text>
</comment>
<evidence type="ECO:0000256" key="1">
    <source>
        <dbReference type="SAM" id="MobiDB-lite"/>
    </source>
</evidence>
<protein>
    <submittedName>
        <fullName evidence="2">Uncharacterized protein</fullName>
    </submittedName>
</protein>
<dbReference type="EMBL" id="BQNB010010838">
    <property type="protein sequence ID" value="GJS82619.1"/>
    <property type="molecule type" value="Genomic_DNA"/>
</dbReference>
<reference evidence="2" key="1">
    <citation type="journal article" date="2022" name="Int. J. Mol. Sci.">
        <title>Draft Genome of Tanacetum Coccineum: Genomic Comparison of Closely Related Tanacetum-Family Plants.</title>
        <authorList>
            <person name="Yamashiro T."/>
            <person name="Shiraishi A."/>
            <person name="Nakayama K."/>
            <person name="Satake H."/>
        </authorList>
    </citation>
    <scope>NUCLEOTIDE SEQUENCE</scope>
</reference>
<evidence type="ECO:0000313" key="2">
    <source>
        <dbReference type="EMBL" id="GJS82619.1"/>
    </source>
</evidence>
<accession>A0ABQ4YXT0</accession>
<reference evidence="2" key="2">
    <citation type="submission" date="2022-01" db="EMBL/GenBank/DDBJ databases">
        <authorList>
            <person name="Yamashiro T."/>
            <person name="Shiraishi A."/>
            <person name="Satake H."/>
            <person name="Nakayama K."/>
        </authorList>
    </citation>
    <scope>NUCLEOTIDE SEQUENCE</scope>
</reference>
<feature type="compositionally biased region" description="Low complexity" evidence="1">
    <location>
        <begin position="32"/>
        <end position="69"/>
    </location>
</feature>
<name>A0ABQ4YXT0_9ASTR</name>
<dbReference type="Proteomes" id="UP001151760">
    <property type="component" value="Unassembled WGS sequence"/>
</dbReference>
<keyword evidence="3" id="KW-1185">Reference proteome</keyword>
<feature type="region of interest" description="Disordered" evidence="1">
    <location>
        <begin position="29"/>
        <end position="69"/>
    </location>
</feature>
<gene>
    <name evidence="2" type="ORF">Tco_0749160</name>
</gene>
<evidence type="ECO:0000313" key="3">
    <source>
        <dbReference type="Proteomes" id="UP001151760"/>
    </source>
</evidence>